<evidence type="ECO:0000256" key="2">
    <source>
        <dbReference type="ARBA" id="ARBA00023002"/>
    </source>
</evidence>
<name>A0A7X1FYG1_9SPHN</name>
<proteinExistence type="inferred from homology"/>
<evidence type="ECO:0000313" key="4">
    <source>
        <dbReference type="EMBL" id="MBC2669288.1"/>
    </source>
</evidence>
<comment type="similarity">
    <text evidence="1">Belongs to the short-chain dehydrogenases/reductases (SDR) family.</text>
</comment>
<dbReference type="GO" id="GO:0016491">
    <property type="term" value="F:oxidoreductase activity"/>
    <property type="evidence" value="ECO:0007669"/>
    <property type="project" value="UniProtKB-KW"/>
</dbReference>
<dbReference type="Gene3D" id="3.40.50.720">
    <property type="entry name" value="NAD(P)-binding Rossmann-like Domain"/>
    <property type="match status" value="1"/>
</dbReference>
<evidence type="ECO:0000313" key="5">
    <source>
        <dbReference type="Proteomes" id="UP000551327"/>
    </source>
</evidence>
<dbReference type="CDD" id="cd05233">
    <property type="entry name" value="SDR_c"/>
    <property type="match status" value="1"/>
</dbReference>
<dbReference type="AlphaFoldDB" id="A0A7X1FYG1"/>
<dbReference type="SMART" id="SM00822">
    <property type="entry name" value="PKS_KR"/>
    <property type="match status" value="1"/>
</dbReference>
<reference evidence="4 5" key="1">
    <citation type="submission" date="2020-08" db="EMBL/GenBank/DDBJ databases">
        <title>The genome sequence of type strain Novosphingobium piscinae KCTC 42194.</title>
        <authorList>
            <person name="Liu Y."/>
        </authorList>
    </citation>
    <scope>NUCLEOTIDE SEQUENCE [LARGE SCALE GENOMIC DNA]</scope>
    <source>
        <strain evidence="4 5">KCTC 42194</strain>
    </source>
</reference>
<dbReference type="InterPro" id="IPR002347">
    <property type="entry name" value="SDR_fam"/>
</dbReference>
<dbReference type="InterPro" id="IPR057326">
    <property type="entry name" value="KR_dom"/>
</dbReference>
<keyword evidence="5" id="KW-1185">Reference proteome</keyword>
<gene>
    <name evidence="4" type="ORF">H7F53_09045</name>
</gene>
<dbReference type="InterPro" id="IPR051122">
    <property type="entry name" value="SDR_DHRS6-like"/>
</dbReference>
<feature type="domain" description="Ketoreductase" evidence="3">
    <location>
        <begin position="5"/>
        <end position="179"/>
    </location>
</feature>
<evidence type="ECO:0000259" key="3">
    <source>
        <dbReference type="SMART" id="SM00822"/>
    </source>
</evidence>
<dbReference type="PRINTS" id="PR00080">
    <property type="entry name" value="SDRFAMILY"/>
</dbReference>
<evidence type="ECO:0000256" key="1">
    <source>
        <dbReference type="ARBA" id="ARBA00006484"/>
    </source>
</evidence>
<sequence>MTTAKTALVTGAGRGIGFATAHRFLQEGYTVFGVDIDTNGLAPLTERFGTRLLTYQADVAAPDFPDACMALVTAHTSELDALINVAGVGGSRNIVETRDEDLDRFIAINFKSVFRLCRAAIPRMSRPGAIVNISSVFAHIGTYGTSSYSAVKAAIEGLTRQLAAEFGAQGLRTNAIAPGVIATPPVKAKMAADPRYCRTVVDRIACDRLGLPEDIAHAALFLAGEQAGFINGHTLVVDGGFSVTAVHSPLSA</sequence>
<protein>
    <submittedName>
        <fullName evidence="4">SDR family oxidoreductase</fullName>
    </submittedName>
</protein>
<dbReference type="RefSeq" id="WP_185679148.1">
    <property type="nucleotide sequence ID" value="NZ_JACLAX010000007.1"/>
</dbReference>
<dbReference type="PANTHER" id="PTHR43477:SF1">
    <property type="entry name" value="DIHYDROANTICAPSIN 7-DEHYDROGENASE"/>
    <property type="match status" value="1"/>
</dbReference>
<dbReference type="Proteomes" id="UP000551327">
    <property type="component" value="Unassembled WGS sequence"/>
</dbReference>
<dbReference type="PRINTS" id="PR00081">
    <property type="entry name" value="GDHRDH"/>
</dbReference>
<accession>A0A7X1FYG1</accession>
<keyword evidence="2" id="KW-0560">Oxidoreductase</keyword>
<dbReference type="FunFam" id="3.40.50.720:FF:000084">
    <property type="entry name" value="Short-chain dehydrogenase reductase"/>
    <property type="match status" value="1"/>
</dbReference>
<dbReference type="EMBL" id="JACLAX010000007">
    <property type="protein sequence ID" value="MBC2669288.1"/>
    <property type="molecule type" value="Genomic_DNA"/>
</dbReference>
<dbReference type="SUPFAM" id="SSF51735">
    <property type="entry name" value="NAD(P)-binding Rossmann-fold domains"/>
    <property type="match status" value="1"/>
</dbReference>
<comment type="caution">
    <text evidence="4">The sequence shown here is derived from an EMBL/GenBank/DDBJ whole genome shotgun (WGS) entry which is preliminary data.</text>
</comment>
<dbReference type="Pfam" id="PF13561">
    <property type="entry name" value="adh_short_C2"/>
    <property type="match status" value="1"/>
</dbReference>
<dbReference type="PANTHER" id="PTHR43477">
    <property type="entry name" value="DIHYDROANTICAPSIN 7-DEHYDROGENASE"/>
    <property type="match status" value="1"/>
</dbReference>
<dbReference type="InterPro" id="IPR036291">
    <property type="entry name" value="NAD(P)-bd_dom_sf"/>
</dbReference>
<organism evidence="4 5">
    <name type="scientific">Novosphingobium piscinae</name>
    <dbReference type="NCBI Taxonomy" id="1507448"/>
    <lineage>
        <taxon>Bacteria</taxon>
        <taxon>Pseudomonadati</taxon>
        <taxon>Pseudomonadota</taxon>
        <taxon>Alphaproteobacteria</taxon>
        <taxon>Sphingomonadales</taxon>
        <taxon>Sphingomonadaceae</taxon>
        <taxon>Novosphingobium</taxon>
    </lineage>
</organism>